<reference evidence="1" key="1">
    <citation type="journal article" date="2014" name="Front. Microbiol.">
        <title>High frequency of phylogenetically diverse reductive dehalogenase-homologous genes in deep subseafloor sedimentary metagenomes.</title>
        <authorList>
            <person name="Kawai M."/>
            <person name="Futagami T."/>
            <person name="Toyoda A."/>
            <person name="Takaki Y."/>
            <person name="Nishi S."/>
            <person name="Hori S."/>
            <person name="Arai W."/>
            <person name="Tsubouchi T."/>
            <person name="Morono Y."/>
            <person name="Uchiyama I."/>
            <person name="Ito T."/>
            <person name="Fujiyama A."/>
            <person name="Inagaki F."/>
            <person name="Takami H."/>
        </authorList>
    </citation>
    <scope>NUCLEOTIDE SEQUENCE</scope>
    <source>
        <strain evidence="1">Expedition CK06-06</strain>
    </source>
</reference>
<name>X0ZCJ8_9ZZZZ</name>
<organism evidence="1">
    <name type="scientific">marine sediment metagenome</name>
    <dbReference type="NCBI Taxonomy" id="412755"/>
    <lineage>
        <taxon>unclassified sequences</taxon>
        <taxon>metagenomes</taxon>
        <taxon>ecological metagenomes</taxon>
    </lineage>
</organism>
<accession>X0ZCJ8</accession>
<evidence type="ECO:0000313" key="1">
    <source>
        <dbReference type="EMBL" id="GAG46111.1"/>
    </source>
</evidence>
<feature type="non-terminal residue" evidence="1">
    <location>
        <position position="1"/>
    </location>
</feature>
<feature type="non-terminal residue" evidence="1">
    <location>
        <position position="162"/>
    </location>
</feature>
<sequence length="162" mass="18126">AALRPFVGLSFTGRDLARGEHVKVVFGGTGAEKFNALRLDPEAEMIAWEEVRREKNRVWLLAAFRPADAEAAWARLREHGFEEAAVPRVAGSISERITELNKQLERVDEGRDEVRREAAKLAAGRREVELALAHWEDRRELRAAASKTAGLGRVAFLTGWVL</sequence>
<proteinExistence type="predicted"/>
<protein>
    <submittedName>
        <fullName evidence="1">Uncharacterized protein</fullName>
    </submittedName>
</protein>
<comment type="caution">
    <text evidence="1">The sequence shown here is derived from an EMBL/GenBank/DDBJ whole genome shotgun (WGS) entry which is preliminary data.</text>
</comment>
<dbReference type="AlphaFoldDB" id="X0ZCJ8"/>
<dbReference type="EMBL" id="BARS01056824">
    <property type="protein sequence ID" value="GAG46111.1"/>
    <property type="molecule type" value="Genomic_DNA"/>
</dbReference>
<gene>
    <name evidence="1" type="ORF">S01H1_83550</name>
</gene>